<reference evidence="1 2" key="1">
    <citation type="journal article" date="2015" name="Nature">
        <title>rRNA introns, odd ribosomes, and small enigmatic genomes across a large radiation of phyla.</title>
        <authorList>
            <person name="Brown C.T."/>
            <person name="Hug L.A."/>
            <person name="Thomas B.C."/>
            <person name="Sharon I."/>
            <person name="Castelle C.J."/>
            <person name="Singh A."/>
            <person name="Wilkins M.J."/>
            <person name="Williams K.H."/>
            <person name="Banfield J.F."/>
        </authorList>
    </citation>
    <scope>NUCLEOTIDE SEQUENCE [LARGE SCALE GENOMIC DNA]</scope>
</reference>
<dbReference type="Pfam" id="PF13365">
    <property type="entry name" value="Trypsin_2"/>
    <property type="match status" value="1"/>
</dbReference>
<gene>
    <name evidence="1" type="ORF">UV48_C0003G0008</name>
</gene>
<comment type="caution">
    <text evidence="1">The sequence shown here is derived from an EMBL/GenBank/DDBJ whole genome shotgun (WGS) entry which is preliminary data.</text>
</comment>
<dbReference type="InterPro" id="IPR009003">
    <property type="entry name" value="Peptidase_S1_PA"/>
</dbReference>
<organism evidence="1 2">
    <name type="scientific">Candidatus Azambacteria bacterium GW2011_GWA2_42_9</name>
    <dbReference type="NCBI Taxonomy" id="1618613"/>
    <lineage>
        <taxon>Bacteria</taxon>
        <taxon>Candidatus Azamiibacteriota</taxon>
    </lineage>
</organism>
<protein>
    <submittedName>
        <fullName evidence="1">Uncharacterized protein</fullName>
    </submittedName>
</protein>
<dbReference type="Proteomes" id="UP000034563">
    <property type="component" value="Unassembled WGS sequence"/>
</dbReference>
<evidence type="ECO:0000313" key="2">
    <source>
        <dbReference type="Proteomes" id="UP000034563"/>
    </source>
</evidence>
<dbReference type="EMBL" id="LCEQ01000003">
    <property type="protein sequence ID" value="KKS75997.1"/>
    <property type="molecule type" value="Genomic_DNA"/>
</dbReference>
<proteinExistence type="predicted"/>
<dbReference type="Gene3D" id="2.40.10.120">
    <property type="match status" value="1"/>
</dbReference>
<name>A0A0G1BRL3_9BACT</name>
<dbReference type="AlphaFoldDB" id="A0A0G1BRL3"/>
<evidence type="ECO:0000313" key="1">
    <source>
        <dbReference type="EMBL" id="KKS75997.1"/>
    </source>
</evidence>
<dbReference type="SUPFAM" id="SSF50494">
    <property type="entry name" value="Trypsin-like serine proteases"/>
    <property type="match status" value="1"/>
</dbReference>
<accession>A0A0G1BRL3</accession>
<sequence>MKIKENRSLFLLILLLLVTLTMLTTARQILKTEKYAESVEEAVDIVSKQSDSRFVELVEVQNLHFQQIIDLQKKVDTLQSGLKKEKKERDQTNRLLGIDGKYDKNNVLIKQKDLDTFLNYKTDAVSLVVFNVKSEKYENNIVGPPVTAPAIIIGKYVLISSHTNDPEVLKEMFLSNFPESVKVEIFKHNVVMVINDKPVELKEIYRNREKDFSLFEIPAEAVEKVKTVSNFPFEMGRSGELKIGNFIFMNGRPGGEYEIARSGHVTTLSILYRDENNNGEYKKDDNSFGISEIVLPGDSGSPIVAFRDGKPELVGITLGYIDGRGKGIVRSYALKIDVATDEIKEKLGIDLREIQRKILKK</sequence>